<dbReference type="AlphaFoldDB" id="A0A382CWX5"/>
<sequence>MSNKQPGLEFKKSIAPIVDKTVIRSGGN</sequence>
<accession>A0A382CWX5</accession>
<proteinExistence type="predicted"/>
<organism evidence="1">
    <name type="scientific">marine metagenome</name>
    <dbReference type="NCBI Taxonomy" id="408172"/>
    <lineage>
        <taxon>unclassified sequences</taxon>
        <taxon>metagenomes</taxon>
        <taxon>ecological metagenomes</taxon>
    </lineage>
</organism>
<gene>
    <name evidence="1" type="ORF">METZ01_LOCUS183524</name>
</gene>
<name>A0A382CWX5_9ZZZZ</name>
<evidence type="ECO:0000313" key="1">
    <source>
        <dbReference type="EMBL" id="SVB30670.1"/>
    </source>
</evidence>
<protein>
    <submittedName>
        <fullName evidence="1">Uncharacterized protein</fullName>
    </submittedName>
</protein>
<dbReference type="EMBL" id="UINC01036540">
    <property type="protein sequence ID" value="SVB30670.1"/>
    <property type="molecule type" value="Genomic_DNA"/>
</dbReference>
<reference evidence="1" key="1">
    <citation type="submission" date="2018-05" db="EMBL/GenBank/DDBJ databases">
        <authorList>
            <person name="Lanie J.A."/>
            <person name="Ng W.-L."/>
            <person name="Kazmierczak K.M."/>
            <person name="Andrzejewski T.M."/>
            <person name="Davidsen T.M."/>
            <person name="Wayne K.J."/>
            <person name="Tettelin H."/>
            <person name="Glass J.I."/>
            <person name="Rusch D."/>
            <person name="Podicherti R."/>
            <person name="Tsui H.-C.T."/>
            <person name="Winkler M.E."/>
        </authorList>
    </citation>
    <scope>NUCLEOTIDE SEQUENCE</scope>
</reference>